<evidence type="ECO:0000313" key="12">
    <source>
        <dbReference type="Proteomes" id="UP001152320"/>
    </source>
</evidence>
<dbReference type="GO" id="GO:0050839">
    <property type="term" value="F:cell adhesion molecule binding"/>
    <property type="evidence" value="ECO:0007669"/>
    <property type="project" value="TreeGrafter"/>
</dbReference>
<feature type="compositionally biased region" description="Polar residues" evidence="7">
    <location>
        <begin position="690"/>
        <end position="699"/>
    </location>
</feature>
<evidence type="ECO:0000259" key="9">
    <source>
        <dbReference type="PROSITE" id="PS50835"/>
    </source>
</evidence>
<dbReference type="InterPro" id="IPR036116">
    <property type="entry name" value="FN3_sf"/>
</dbReference>
<dbReference type="PROSITE" id="PS50835">
    <property type="entry name" value="IG_LIKE"/>
    <property type="match status" value="5"/>
</dbReference>
<dbReference type="Proteomes" id="UP001152320">
    <property type="component" value="Chromosome 10"/>
</dbReference>
<feature type="domain" description="Ig-like" evidence="9">
    <location>
        <begin position="425"/>
        <end position="498"/>
    </location>
</feature>
<dbReference type="InterPro" id="IPR003599">
    <property type="entry name" value="Ig_sub"/>
</dbReference>
<dbReference type="CDD" id="cd00063">
    <property type="entry name" value="FN3"/>
    <property type="match status" value="1"/>
</dbReference>
<reference evidence="11" key="1">
    <citation type="submission" date="2021-10" db="EMBL/GenBank/DDBJ databases">
        <title>Tropical sea cucumber genome reveals ecological adaptation and Cuvierian tubules defense mechanism.</title>
        <authorList>
            <person name="Chen T."/>
        </authorList>
    </citation>
    <scope>NUCLEOTIDE SEQUENCE</scope>
    <source>
        <strain evidence="11">Nanhai2018</strain>
        <tissue evidence="11">Muscle</tissue>
    </source>
</reference>
<dbReference type="Gene3D" id="2.60.40.10">
    <property type="entry name" value="Immunoglobulins"/>
    <property type="match status" value="7"/>
</dbReference>
<keyword evidence="5" id="KW-0325">Glycoprotein</keyword>
<dbReference type="Pfam" id="PF13927">
    <property type="entry name" value="Ig_3"/>
    <property type="match status" value="4"/>
</dbReference>
<dbReference type="GO" id="GO:0005911">
    <property type="term" value="C:cell-cell junction"/>
    <property type="evidence" value="ECO:0007669"/>
    <property type="project" value="TreeGrafter"/>
</dbReference>
<keyword evidence="8" id="KW-1133">Transmembrane helix</keyword>
<sequence>MDFTVTYSFVCLILSGFSLKFAFGLQLSTDQEHSFTILSGTRTVQFTCSATTTVPPVIYRWYFKRFPMDVQIELTSNSHQTIVDNTMTIDQLRKTDRGIYFIGATDGAGQRSNCTFILQVAYPPVFTSSMPAEKTASDEIRTVITCPVTGFPEPTISWLKDSMPLTTGTTYEINGTDIIFSVATKFDEGLYQCNATNHYGSVISSPVRLTVIEEVVFVSAPQSVVYLHEGDPAVFLCNATGHPPPQLEWHKTFFPEDPVTFYTNSTHPVVTVNTGPDYAWSELSFTSVQMSDHGLYECRANQLSTVSKSRLFEVVIYARPAITSLHSSEVTVLLGNPYTFICNATGFPKPELTWYKNGLEVMTNSRFVMAPGVLHIIRTEGPDSGVYSCHASNSVGQVDSSQTNFFVQGLYFTKQPPALVHLNLGDSITFNCSAAGSQYAIVIEWFKNSVKIRDTCASPDSGNCHLFTNGSDLHIVNIKKKDIANYTCVAKERGMVLEPHTIRTKTQLLILQAPRFEKLIPETIEGSYQGQLVIECKVSGVPQPSVHWFRDGFEVSNDNHRKVSGGNLTFLRVDSNDRGLYICVAENKVGEIRQQTNITVLTPPKALKVSIAEGFSYAVIKWQVLDDGGHEPSTLRMQLREVSPRLTPWVAISANISGTEGNYILHGLDYTASYELNVWATNDIGDGEVTTHTFNTTSPDEAYEPYDKPDTSGSEEEGSVILIMVCVIVVILIAFTVIVILVVTKFRSPNGDSDDGQSLVNNLHESVSSHSNPVYNMDNQGAAAAANGLEMHDVGLNGDTPK</sequence>
<dbReference type="PANTHER" id="PTHR11640">
    <property type="entry name" value="NEPHRIN"/>
    <property type="match status" value="1"/>
</dbReference>
<feature type="transmembrane region" description="Helical" evidence="8">
    <location>
        <begin position="720"/>
        <end position="743"/>
    </location>
</feature>
<dbReference type="CDD" id="cd00096">
    <property type="entry name" value="Ig"/>
    <property type="match status" value="1"/>
</dbReference>
<dbReference type="InterPro" id="IPR007110">
    <property type="entry name" value="Ig-like_dom"/>
</dbReference>
<evidence type="ECO:0000256" key="5">
    <source>
        <dbReference type="ARBA" id="ARBA00023180"/>
    </source>
</evidence>
<feature type="domain" description="Ig-like" evidence="9">
    <location>
        <begin position="123"/>
        <end position="210"/>
    </location>
</feature>
<evidence type="ECO:0000256" key="2">
    <source>
        <dbReference type="ARBA" id="ARBA00022737"/>
    </source>
</evidence>
<dbReference type="Pfam" id="PF07679">
    <property type="entry name" value="I-set"/>
    <property type="match status" value="1"/>
</dbReference>
<proteinExistence type="predicted"/>
<feature type="domain" description="Ig-like" evidence="9">
    <location>
        <begin position="213"/>
        <end position="315"/>
    </location>
</feature>
<name>A0A9Q1BXP5_HOLLE</name>
<evidence type="ECO:0000256" key="7">
    <source>
        <dbReference type="SAM" id="MobiDB-lite"/>
    </source>
</evidence>
<organism evidence="11 12">
    <name type="scientific">Holothuria leucospilota</name>
    <name type="common">Black long sea cucumber</name>
    <name type="synonym">Mertensiothuria leucospilota</name>
    <dbReference type="NCBI Taxonomy" id="206669"/>
    <lineage>
        <taxon>Eukaryota</taxon>
        <taxon>Metazoa</taxon>
        <taxon>Echinodermata</taxon>
        <taxon>Eleutherozoa</taxon>
        <taxon>Echinozoa</taxon>
        <taxon>Holothuroidea</taxon>
        <taxon>Aspidochirotacea</taxon>
        <taxon>Aspidochirotida</taxon>
        <taxon>Holothuriidae</taxon>
        <taxon>Holothuria</taxon>
    </lineage>
</organism>
<keyword evidence="2" id="KW-0677">Repeat</keyword>
<dbReference type="SMART" id="SM00408">
    <property type="entry name" value="IGc2"/>
    <property type="match status" value="6"/>
</dbReference>
<dbReference type="OrthoDB" id="5985519at2759"/>
<dbReference type="InterPro" id="IPR051275">
    <property type="entry name" value="Cell_adhesion_signaling"/>
</dbReference>
<dbReference type="PANTHER" id="PTHR11640:SF164">
    <property type="entry name" value="MAM DOMAIN-CONTAINING GLYCOSYLPHOSPHATIDYLINOSITOL ANCHOR PROTEIN 1"/>
    <property type="match status" value="1"/>
</dbReference>
<feature type="region of interest" description="Disordered" evidence="7">
    <location>
        <begin position="690"/>
        <end position="714"/>
    </location>
</feature>
<keyword evidence="3 8" id="KW-0472">Membrane</keyword>
<dbReference type="SUPFAM" id="SSF48726">
    <property type="entry name" value="Immunoglobulin"/>
    <property type="match status" value="6"/>
</dbReference>
<evidence type="ECO:0000256" key="6">
    <source>
        <dbReference type="ARBA" id="ARBA00023319"/>
    </source>
</evidence>
<evidence type="ECO:0000256" key="3">
    <source>
        <dbReference type="ARBA" id="ARBA00023136"/>
    </source>
</evidence>
<keyword evidence="4" id="KW-1015">Disulfide bond</keyword>
<evidence type="ECO:0000259" key="10">
    <source>
        <dbReference type="PROSITE" id="PS50853"/>
    </source>
</evidence>
<dbReference type="SUPFAM" id="SSF49265">
    <property type="entry name" value="Fibronectin type III"/>
    <property type="match status" value="1"/>
</dbReference>
<dbReference type="InterPro" id="IPR003598">
    <property type="entry name" value="Ig_sub2"/>
</dbReference>
<dbReference type="InterPro" id="IPR003961">
    <property type="entry name" value="FN3_dom"/>
</dbReference>
<dbReference type="InterPro" id="IPR013783">
    <property type="entry name" value="Ig-like_fold"/>
</dbReference>
<accession>A0A9Q1BXP5</accession>
<comment type="caution">
    <text evidence="11">The sequence shown here is derived from an EMBL/GenBank/DDBJ whole genome shotgun (WGS) entry which is preliminary data.</text>
</comment>
<evidence type="ECO:0000256" key="1">
    <source>
        <dbReference type="ARBA" id="ARBA00004479"/>
    </source>
</evidence>
<dbReference type="GO" id="GO:0098609">
    <property type="term" value="P:cell-cell adhesion"/>
    <property type="evidence" value="ECO:0007669"/>
    <property type="project" value="TreeGrafter"/>
</dbReference>
<keyword evidence="12" id="KW-1185">Reference proteome</keyword>
<dbReference type="AlphaFoldDB" id="A0A9Q1BXP5"/>
<dbReference type="SMART" id="SM00409">
    <property type="entry name" value="IG"/>
    <property type="match status" value="6"/>
</dbReference>
<protein>
    <submittedName>
        <fullName evidence="11">Hemicentin-1</fullName>
    </submittedName>
</protein>
<feature type="domain" description="Ig-like" evidence="9">
    <location>
        <begin position="514"/>
        <end position="599"/>
    </location>
</feature>
<feature type="domain" description="Ig-like" evidence="9">
    <location>
        <begin position="320"/>
        <end position="404"/>
    </location>
</feature>
<dbReference type="InterPro" id="IPR036179">
    <property type="entry name" value="Ig-like_dom_sf"/>
</dbReference>
<evidence type="ECO:0000256" key="4">
    <source>
        <dbReference type="ARBA" id="ARBA00023157"/>
    </source>
</evidence>
<evidence type="ECO:0000313" key="11">
    <source>
        <dbReference type="EMBL" id="KAJ8034675.1"/>
    </source>
</evidence>
<dbReference type="EMBL" id="JAIZAY010000010">
    <property type="protein sequence ID" value="KAJ8034675.1"/>
    <property type="molecule type" value="Genomic_DNA"/>
</dbReference>
<dbReference type="InterPro" id="IPR013098">
    <property type="entry name" value="Ig_I-set"/>
</dbReference>
<dbReference type="GO" id="GO:0005886">
    <property type="term" value="C:plasma membrane"/>
    <property type="evidence" value="ECO:0007669"/>
    <property type="project" value="TreeGrafter"/>
</dbReference>
<keyword evidence="6" id="KW-0393">Immunoglobulin domain</keyword>
<dbReference type="FunFam" id="2.60.40.10:FF:000032">
    <property type="entry name" value="palladin isoform X1"/>
    <property type="match status" value="1"/>
</dbReference>
<feature type="domain" description="Fibronectin type-III" evidence="10">
    <location>
        <begin position="603"/>
        <end position="700"/>
    </location>
</feature>
<comment type="subcellular location">
    <subcellularLocation>
        <location evidence="1">Membrane</location>
        <topology evidence="1">Single-pass type I membrane protein</topology>
    </subcellularLocation>
</comment>
<dbReference type="PROSITE" id="PS50853">
    <property type="entry name" value="FN3"/>
    <property type="match status" value="1"/>
</dbReference>
<evidence type="ECO:0000256" key="8">
    <source>
        <dbReference type="SAM" id="Phobius"/>
    </source>
</evidence>
<gene>
    <name evidence="11" type="ORF">HOLleu_21609</name>
</gene>
<keyword evidence="8" id="KW-0812">Transmembrane</keyword>